<evidence type="ECO:0000313" key="1">
    <source>
        <dbReference type="EMBL" id="SMQ69425.1"/>
    </source>
</evidence>
<dbReference type="AlphaFoldDB" id="A0A1Y6F3K5"/>
<reference evidence="2" key="1">
    <citation type="submission" date="2017-04" db="EMBL/GenBank/DDBJ databases">
        <authorList>
            <person name="Varghese N."/>
            <person name="Submissions S."/>
        </authorList>
    </citation>
    <scope>NUCLEOTIDE SEQUENCE [LARGE SCALE GENOMIC DNA]</scope>
</reference>
<dbReference type="Proteomes" id="UP000194420">
    <property type="component" value="Unassembled WGS sequence"/>
</dbReference>
<dbReference type="RefSeq" id="WP_234989998.1">
    <property type="nucleotide sequence ID" value="NZ_FXWG01000002.1"/>
</dbReference>
<protein>
    <submittedName>
        <fullName evidence="1">Uncharacterized protein</fullName>
    </submittedName>
</protein>
<gene>
    <name evidence="1" type="ORF">SAMN06297468_1615</name>
</gene>
<evidence type="ECO:0000313" key="2">
    <source>
        <dbReference type="Proteomes" id="UP000194420"/>
    </source>
</evidence>
<organism evidence="1 2">
    <name type="scientific">Altererythrobacter xiamenensis</name>
    <dbReference type="NCBI Taxonomy" id="1316679"/>
    <lineage>
        <taxon>Bacteria</taxon>
        <taxon>Pseudomonadati</taxon>
        <taxon>Pseudomonadota</taxon>
        <taxon>Alphaproteobacteria</taxon>
        <taxon>Sphingomonadales</taxon>
        <taxon>Erythrobacteraceae</taxon>
        <taxon>Altererythrobacter</taxon>
    </lineage>
</organism>
<dbReference type="EMBL" id="FXWG01000002">
    <property type="protein sequence ID" value="SMQ69425.1"/>
    <property type="molecule type" value="Genomic_DNA"/>
</dbReference>
<keyword evidence="2" id="KW-1185">Reference proteome</keyword>
<name>A0A1Y6F3K5_9SPHN</name>
<accession>A0A1Y6F3K5</accession>
<proteinExistence type="predicted"/>
<sequence>MTSKRAFALHVAADMQRKRENLYKLVGLRMQQLGPDNAIWDDGEWISWDEINEQIQYKEWRAKYPNADLSLVSIFENLIATAEGYHLHTGKHLQVYGDIGELYGAITHGIKLHRNYAQGSDGRLGNDLVEVKTITPFKSNDRVTLNLKRNFSMVFLVKITSDFEVRGKLIPRKSLPRVKGDKLVLEWADIGTE</sequence>